<accession>A0A565AYB8</accession>
<reference evidence="2" key="1">
    <citation type="submission" date="2019-07" db="EMBL/GenBank/DDBJ databases">
        <authorList>
            <person name="Dittberner H."/>
        </authorList>
    </citation>
    <scope>NUCLEOTIDE SEQUENCE [LARGE SCALE GENOMIC DNA]</scope>
</reference>
<dbReference type="AlphaFoldDB" id="A0A565AYB8"/>
<dbReference type="EMBL" id="CABITT030000002">
    <property type="protein sequence ID" value="VVA94402.1"/>
    <property type="molecule type" value="Genomic_DNA"/>
</dbReference>
<keyword evidence="3" id="KW-1185">Reference proteome</keyword>
<evidence type="ECO:0000313" key="3">
    <source>
        <dbReference type="Proteomes" id="UP000489600"/>
    </source>
</evidence>
<keyword evidence="1" id="KW-0175">Coiled coil</keyword>
<name>A0A565AYB8_9BRAS</name>
<proteinExistence type="predicted"/>
<evidence type="ECO:0000256" key="1">
    <source>
        <dbReference type="SAM" id="Coils"/>
    </source>
</evidence>
<dbReference type="OrthoDB" id="1298075at2759"/>
<feature type="coiled-coil region" evidence="1">
    <location>
        <begin position="119"/>
        <end position="146"/>
    </location>
</feature>
<protein>
    <submittedName>
        <fullName evidence="2">Uncharacterized protein</fullName>
    </submittedName>
</protein>
<dbReference type="Proteomes" id="UP000489600">
    <property type="component" value="Unassembled WGS sequence"/>
</dbReference>
<comment type="caution">
    <text evidence="2">The sequence shown here is derived from an EMBL/GenBank/DDBJ whole genome shotgun (WGS) entry which is preliminary data.</text>
</comment>
<evidence type="ECO:0000313" key="2">
    <source>
        <dbReference type="EMBL" id="VVA94402.1"/>
    </source>
</evidence>
<gene>
    <name evidence="2" type="ORF">ANE_LOCUS4847</name>
</gene>
<organism evidence="2 3">
    <name type="scientific">Arabis nemorensis</name>
    <dbReference type="NCBI Taxonomy" id="586526"/>
    <lineage>
        <taxon>Eukaryota</taxon>
        <taxon>Viridiplantae</taxon>
        <taxon>Streptophyta</taxon>
        <taxon>Embryophyta</taxon>
        <taxon>Tracheophyta</taxon>
        <taxon>Spermatophyta</taxon>
        <taxon>Magnoliopsida</taxon>
        <taxon>eudicotyledons</taxon>
        <taxon>Gunneridae</taxon>
        <taxon>Pentapetalae</taxon>
        <taxon>rosids</taxon>
        <taxon>malvids</taxon>
        <taxon>Brassicales</taxon>
        <taxon>Brassicaceae</taxon>
        <taxon>Arabideae</taxon>
        <taxon>Arabis</taxon>
    </lineage>
</organism>
<sequence>MNEKSVGDIIEKSESAQVLELKTMVDRLLKIQQSGVHLRENVIRADAKVDQECVRDGSKEKHQEVNYIGDVVNFQQNQKNSDFNRGNFHTSFQPPIVDQDHVLMKPNESICGAMMQEIIENQQQLMEDYQQFLEAHKENAKNIQNLGFRVDSISLDERRRINSQGSTSKETA</sequence>